<keyword evidence="7" id="KW-0560">Oxidoreductase</keyword>
<dbReference type="InterPro" id="IPR001433">
    <property type="entry name" value="OxRdtase_FAD/NAD-bd"/>
</dbReference>
<dbReference type="PRINTS" id="PR00369">
    <property type="entry name" value="FLAVODOXIN"/>
</dbReference>
<dbReference type="InterPro" id="IPR017927">
    <property type="entry name" value="FAD-bd_FR_type"/>
</dbReference>
<comment type="cofactor">
    <cofactor evidence="2">
        <name>FAD</name>
        <dbReference type="ChEBI" id="CHEBI:57692"/>
    </cofactor>
</comment>
<evidence type="ECO:0000313" key="13">
    <source>
        <dbReference type="Proteomes" id="UP000663870"/>
    </source>
</evidence>
<dbReference type="PROSITE" id="PS51384">
    <property type="entry name" value="FAD_FR"/>
    <property type="match status" value="1"/>
</dbReference>
<dbReference type="Pfam" id="PF00175">
    <property type="entry name" value="NAD_binding_1"/>
    <property type="match status" value="1"/>
</dbReference>
<evidence type="ECO:0008006" key="14">
    <source>
        <dbReference type="Google" id="ProtNLM"/>
    </source>
</evidence>
<evidence type="ECO:0000313" key="11">
    <source>
        <dbReference type="EMBL" id="CAF0916308.1"/>
    </source>
</evidence>
<keyword evidence="5" id="KW-0274">FAD</keyword>
<evidence type="ECO:0000313" key="10">
    <source>
        <dbReference type="EMBL" id="CAF0802814.1"/>
    </source>
</evidence>
<dbReference type="EMBL" id="CAJNOH010000044">
    <property type="protein sequence ID" value="CAF0802814.1"/>
    <property type="molecule type" value="Genomic_DNA"/>
</dbReference>
<dbReference type="Pfam" id="PF00667">
    <property type="entry name" value="FAD_binding_1"/>
    <property type="match status" value="1"/>
</dbReference>
<evidence type="ECO:0000256" key="1">
    <source>
        <dbReference type="ARBA" id="ARBA00001917"/>
    </source>
</evidence>
<dbReference type="InterPro" id="IPR003097">
    <property type="entry name" value="CysJ-like_FAD-binding"/>
</dbReference>
<dbReference type="EMBL" id="CAJNOL010000184">
    <property type="protein sequence ID" value="CAF0916308.1"/>
    <property type="molecule type" value="Genomic_DNA"/>
</dbReference>
<organism evidence="10 12">
    <name type="scientific">Rotaria sordida</name>
    <dbReference type="NCBI Taxonomy" id="392033"/>
    <lineage>
        <taxon>Eukaryota</taxon>
        <taxon>Metazoa</taxon>
        <taxon>Spiralia</taxon>
        <taxon>Gnathifera</taxon>
        <taxon>Rotifera</taxon>
        <taxon>Eurotatoria</taxon>
        <taxon>Bdelloidea</taxon>
        <taxon>Philodinida</taxon>
        <taxon>Philodinidae</taxon>
        <taxon>Rotaria</taxon>
    </lineage>
</organism>
<dbReference type="InterPro" id="IPR008254">
    <property type="entry name" value="Flavodoxin/NO_synth"/>
</dbReference>
<dbReference type="SUPFAM" id="SSF52343">
    <property type="entry name" value="Ferredoxin reductase-like, C-terminal NADP-linked domain"/>
    <property type="match status" value="1"/>
</dbReference>
<protein>
    <recommendedName>
        <fullName evidence="14">NADPH-dependent FMN and FAD-containing oxidoreductase</fullName>
    </recommendedName>
</protein>
<dbReference type="SUPFAM" id="SSF52218">
    <property type="entry name" value="Flavoproteins"/>
    <property type="match status" value="1"/>
</dbReference>
<dbReference type="Proteomes" id="UP000663854">
    <property type="component" value="Unassembled WGS sequence"/>
</dbReference>
<keyword evidence="13" id="KW-1185">Reference proteome</keyword>
<dbReference type="InterPro" id="IPR029039">
    <property type="entry name" value="Flavoprotein-like_sf"/>
</dbReference>
<evidence type="ECO:0000259" key="8">
    <source>
        <dbReference type="PROSITE" id="PS50902"/>
    </source>
</evidence>
<evidence type="ECO:0000256" key="4">
    <source>
        <dbReference type="ARBA" id="ARBA00022643"/>
    </source>
</evidence>
<dbReference type="GO" id="GO:0010181">
    <property type="term" value="F:FMN binding"/>
    <property type="evidence" value="ECO:0007669"/>
    <property type="project" value="InterPro"/>
</dbReference>
<dbReference type="PROSITE" id="PS50902">
    <property type="entry name" value="FLAVODOXIN_LIKE"/>
    <property type="match status" value="1"/>
</dbReference>
<name>A0A813SYX4_9BILA</name>
<keyword evidence="6" id="KW-0521">NADP</keyword>
<dbReference type="PANTHER" id="PTHR19384:SF10">
    <property type="entry name" value="NADPH-DEPENDENT DIFLAVIN OXIDOREDUCTASE 1"/>
    <property type="match status" value="1"/>
</dbReference>
<evidence type="ECO:0000313" key="12">
    <source>
        <dbReference type="Proteomes" id="UP000663854"/>
    </source>
</evidence>
<feature type="domain" description="Flavodoxin-like" evidence="8">
    <location>
        <begin position="3"/>
        <end position="148"/>
    </location>
</feature>
<evidence type="ECO:0000256" key="5">
    <source>
        <dbReference type="ARBA" id="ARBA00022827"/>
    </source>
</evidence>
<dbReference type="Gene3D" id="2.40.30.10">
    <property type="entry name" value="Translation factors"/>
    <property type="match status" value="1"/>
</dbReference>
<dbReference type="Gene3D" id="3.40.50.360">
    <property type="match status" value="1"/>
</dbReference>
<dbReference type="GO" id="GO:0005829">
    <property type="term" value="C:cytosol"/>
    <property type="evidence" value="ECO:0007669"/>
    <property type="project" value="TreeGrafter"/>
</dbReference>
<sequence length="573" mass="66634">MLLEILFGSQTGTAEDVSERFSCMARSTDVECRVRSLDSIRSIEDLGTYILFIVSTTGDGEEPENMRQFWRIIMKKSLSLIPSILSHIHYGLIGLGDSTYPKFNFVAKKLSKRLEQLGAQAICDKVLADEQHPHGIDGCIDQTFTKIFWKTFGDLIGRELQPRMDQRLPSKYQIQWIDDYEKDSSSSQISINNSKIPPGYTSVPLISNTRVTSLDHWQDVRLLEFDTNLPYKCGDVAVILPQCSLTSVHLLANLLNIENKLHKNFIASNEISSLSMTVLELFRDYLHITRIPSRSFFEKLMWFSNDERERERLVEFLQPENIDDLYTYCHRPRRTSVEVLQDFPHTASCIPFNYVFDFFSLIRPRSFSIASSPKIHQNRVQLLVAIVRYKTIIALYREGLCSNYLCRLQPNEHILMRISSSFNLINDNQPAIMIGPGTGVAPFRGWILERSLNDQLLNMLFFGCRYRTKDAYIENDLLKDTINLIYIPAYSRDQEEKIYVQHKIIEYGHLVWEWIKHKQARIYLAGNAKQVPEQVSDALKDVFIKYGHMTNEQADVYLREMERTQQFQRETWS</sequence>
<dbReference type="Gene3D" id="3.40.50.80">
    <property type="entry name" value="Nucleotide-binding domain of ferredoxin-NADP reductase (FNR) module"/>
    <property type="match status" value="1"/>
</dbReference>
<dbReference type="Pfam" id="PF00258">
    <property type="entry name" value="Flavodoxin_1"/>
    <property type="match status" value="1"/>
</dbReference>
<keyword evidence="4" id="KW-0288">FMN</keyword>
<evidence type="ECO:0000259" key="9">
    <source>
        <dbReference type="PROSITE" id="PS51384"/>
    </source>
</evidence>
<keyword evidence="3" id="KW-0285">Flavoprotein</keyword>
<reference evidence="10" key="1">
    <citation type="submission" date="2021-02" db="EMBL/GenBank/DDBJ databases">
        <authorList>
            <person name="Nowell W R."/>
        </authorList>
    </citation>
    <scope>NUCLEOTIDE SEQUENCE</scope>
</reference>
<comment type="caution">
    <text evidence="10">The sequence shown here is derived from an EMBL/GenBank/DDBJ whole genome shotgun (WGS) entry which is preliminary data.</text>
</comment>
<evidence type="ECO:0000256" key="6">
    <source>
        <dbReference type="ARBA" id="ARBA00022857"/>
    </source>
</evidence>
<accession>A0A813SYX4</accession>
<dbReference type="AlphaFoldDB" id="A0A813SYX4"/>
<gene>
    <name evidence="11" type="ORF">JXQ802_LOCUS9891</name>
    <name evidence="10" type="ORF">PYM288_LOCUS4698</name>
</gene>
<proteinExistence type="predicted"/>
<dbReference type="PRINTS" id="PR00371">
    <property type="entry name" value="FPNCR"/>
</dbReference>
<dbReference type="SUPFAM" id="SSF63380">
    <property type="entry name" value="Riboflavin synthase domain-like"/>
    <property type="match status" value="1"/>
</dbReference>
<evidence type="ECO:0000256" key="2">
    <source>
        <dbReference type="ARBA" id="ARBA00001974"/>
    </source>
</evidence>
<dbReference type="InterPro" id="IPR001094">
    <property type="entry name" value="Flavdoxin-like"/>
</dbReference>
<dbReference type="InterPro" id="IPR039261">
    <property type="entry name" value="FNR_nucleotide-bd"/>
</dbReference>
<comment type="cofactor">
    <cofactor evidence="1">
        <name>FMN</name>
        <dbReference type="ChEBI" id="CHEBI:58210"/>
    </cofactor>
</comment>
<dbReference type="GO" id="GO:0016491">
    <property type="term" value="F:oxidoreductase activity"/>
    <property type="evidence" value="ECO:0007669"/>
    <property type="project" value="UniProtKB-KW"/>
</dbReference>
<evidence type="ECO:0000256" key="3">
    <source>
        <dbReference type="ARBA" id="ARBA00022630"/>
    </source>
</evidence>
<feature type="domain" description="FAD-binding FR-type" evidence="9">
    <location>
        <begin position="198"/>
        <end position="443"/>
    </location>
</feature>
<dbReference type="InterPro" id="IPR023173">
    <property type="entry name" value="NADPH_Cyt_P450_Rdtase_alpha"/>
</dbReference>
<dbReference type="Gene3D" id="1.20.990.10">
    <property type="entry name" value="NADPH-cytochrome p450 Reductase, Chain A, domain 3"/>
    <property type="match status" value="1"/>
</dbReference>
<dbReference type="GO" id="GO:0050660">
    <property type="term" value="F:flavin adenine dinucleotide binding"/>
    <property type="evidence" value="ECO:0007669"/>
    <property type="project" value="TreeGrafter"/>
</dbReference>
<dbReference type="InterPro" id="IPR001709">
    <property type="entry name" value="Flavoprot_Pyr_Nucl_cyt_Rdtase"/>
</dbReference>
<dbReference type="InterPro" id="IPR017938">
    <property type="entry name" value="Riboflavin_synthase-like_b-brl"/>
</dbReference>
<evidence type="ECO:0000256" key="7">
    <source>
        <dbReference type="ARBA" id="ARBA00023002"/>
    </source>
</evidence>
<dbReference type="PANTHER" id="PTHR19384">
    <property type="entry name" value="NITRIC OXIDE SYNTHASE-RELATED"/>
    <property type="match status" value="1"/>
</dbReference>
<dbReference type="Proteomes" id="UP000663870">
    <property type="component" value="Unassembled WGS sequence"/>
</dbReference>